<dbReference type="PRINTS" id="PR01210">
    <property type="entry name" value="GGTRANSPTASE"/>
</dbReference>
<evidence type="ECO:0000313" key="1">
    <source>
        <dbReference type="EMBL" id="AHG65413.1"/>
    </source>
</evidence>
<keyword evidence="1" id="KW-0808">Transferase</keyword>
<dbReference type="Gene3D" id="3.60.20.40">
    <property type="match status" value="1"/>
</dbReference>
<dbReference type="InterPro" id="IPR052896">
    <property type="entry name" value="GGT-like_enzyme"/>
</dbReference>
<dbReference type="InterPro" id="IPR029055">
    <property type="entry name" value="Ntn_hydrolases_N"/>
</dbReference>
<dbReference type="GO" id="GO:0016740">
    <property type="term" value="F:transferase activity"/>
    <property type="evidence" value="ECO:0007669"/>
    <property type="project" value="UniProtKB-KW"/>
</dbReference>
<dbReference type="STRING" id="1247726.MIM_c33520"/>
<organism evidence="1 2">
    <name type="scientific">Advenella mimigardefordensis (strain DSM 17166 / LMG 22922 / DPN7)</name>
    <dbReference type="NCBI Taxonomy" id="1247726"/>
    <lineage>
        <taxon>Bacteria</taxon>
        <taxon>Pseudomonadati</taxon>
        <taxon>Pseudomonadota</taxon>
        <taxon>Betaproteobacteria</taxon>
        <taxon>Burkholderiales</taxon>
        <taxon>Alcaligenaceae</taxon>
    </lineage>
</organism>
<dbReference type="PATRIC" id="fig|1247726.3.peg.3707"/>
<name>W0PK96_ADVMD</name>
<keyword evidence="2" id="KW-1185">Reference proteome</keyword>
<dbReference type="KEGG" id="amim:MIM_c33520"/>
<protein>
    <submittedName>
        <fullName evidence="1">Putative gamma-glutamyltransferase</fullName>
    </submittedName>
</protein>
<gene>
    <name evidence="1" type="ORF">MIM_c33520</name>
</gene>
<evidence type="ECO:0000313" key="2">
    <source>
        <dbReference type="Proteomes" id="UP000019095"/>
    </source>
</evidence>
<sequence length="485" mass="51105">MNAKQCTGSRSMIATGNPLAAAAANAMLQAGGSAVDAAIAADAVLGVVEPMATSIGGDLLATLCLPDGQVVCYNGTGRAPAAMDPSALDDFPGRRIPERHPWSVTTPGAVRGWADLHARYGKLDWRCLFNPAIGYARDGFAVAAVAAQEWAIFDFVLKRDPVCAQLFRAGNSPQAGDHVANPQLARVLEMIAQEGADAFYESWVAQRAAQAVQRAGGLLDAADFQKHTGDFCEPVKTLFNGFMVHQCPPNTHGIAILDALQRIQEDNLDPADPLAHVSMVKATEHAMRRASQTVADPSGNTVCSVIVDEQGLAITLMSSIFKRFGSGIAVPDGGFVLQNRGFGFAEPGHVNGPAPNKRPYHTVVPGMSTLDGRFHLGMGVVGGLMQPQGQVQILTRVLSWGNALSDSVSTPRWRLEAGNTLAIEAGMDVCVEQALRDAGYQQPAKSAGELAGRSDFGGAHAVMRMPDGSLLGVADKRKDGQALGY</sequence>
<dbReference type="EMBL" id="CP003915">
    <property type="protein sequence ID" value="AHG65413.1"/>
    <property type="molecule type" value="Genomic_DNA"/>
</dbReference>
<dbReference type="eggNOG" id="COG0405">
    <property type="taxonomic scope" value="Bacteria"/>
</dbReference>
<dbReference type="OrthoDB" id="5297205at2"/>
<reference evidence="1 2" key="1">
    <citation type="journal article" date="2014" name="Microbiology">
        <title>Unravelling the complete genome sequence of Advenella mimigardefordensis strain DPN7T and novel insights in the catabolism of the xenobiotic polythioester precursor 3,3'-dithiodipropionate.</title>
        <authorList>
            <person name="Wubbeler J.H."/>
            <person name="Hiessl S."/>
            <person name="Schuldes J."/>
            <person name="Thurmer A."/>
            <person name="Daniel R."/>
            <person name="Steinbuchel A."/>
        </authorList>
    </citation>
    <scope>NUCLEOTIDE SEQUENCE [LARGE SCALE GENOMIC DNA]</scope>
    <source>
        <strain evidence="2">DSM 17166 / LMG 22922 / DPN7</strain>
    </source>
</reference>
<dbReference type="Proteomes" id="UP000019095">
    <property type="component" value="Chromosome"/>
</dbReference>
<dbReference type="RefSeq" id="WP_042070511.1">
    <property type="nucleotide sequence ID" value="NZ_CP003915.1"/>
</dbReference>
<dbReference type="HOGENOM" id="CLU_014813_3_2_4"/>
<dbReference type="AlphaFoldDB" id="W0PK96"/>
<dbReference type="Pfam" id="PF01019">
    <property type="entry name" value="G_glu_transpept"/>
    <property type="match status" value="1"/>
</dbReference>
<proteinExistence type="predicted"/>
<dbReference type="PANTHER" id="PTHR43881">
    <property type="entry name" value="GAMMA-GLUTAMYLTRANSPEPTIDASE (AFU_ORTHOLOGUE AFUA_4G13580)"/>
    <property type="match status" value="1"/>
</dbReference>
<dbReference type="InterPro" id="IPR043137">
    <property type="entry name" value="GGT_ssub_C"/>
</dbReference>
<dbReference type="PANTHER" id="PTHR43881:SF1">
    <property type="entry name" value="GAMMA-GLUTAMYLTRANSPEPTIDASE (AFU_ORTHOLOGUE AFUA_4G13580)"/>
    <property type="match status" value="1"/>
</dbReference>
<accession>W0PK96</accession>
<dbReference type="SUPFAM" id="SSF56235">
    <property type="entry name" value="N-terminal nucleophile aminohydrolases (Ntn hydrolases)"/>
    <property type="match status" value="1"/>
</dbReference>